<organism evidence="2 3">
    <name type="scientific">Allacma fusca</name>
    <dbReference type="NCBI Taxonomy" id="39272"/>
    <lineage>
        <taxon>Eukaryota</taxon>
        <taxon>Metazoa</taxon>
        <taxon>Ecdysozoa</taxon>
        <taxon>Arthropoda</taxon>
        <taxon>Hexapoda</taxon>
        <taxon>Collembola</taxon>
        <taxon>Symphypleona</taxon>
        <taxon>Sminthuridae</taxon>
        <taxon>Allacma</taxon>
    </lineage>
</organism>
<accession>A0A8J2KHZ8</accession>
<evidence type="ECO:0000313" key="2">
    <source>
        <dbReference type="EMBL" id="CAG7786396.1"/>
    </source>
</evidence>
<evidence type="ECO:0000313" key="3">
    <source>
        <dbReference type="Proteomes" id="UP000708208"/>
    </source>
</evidence>
<gene>
    <name evidence="2" type="ORF">AFUS01_LOCUS24966</name>
</gene>
<feature type="compositionally biased region" description="Basic and acidic residues" evidence="1">
    <location>
        <begin position="71"/>
        <end position="92"/>
    </location>
</feature>
<name>A0A8J2KHZ8_9HEXA</name>
<feature type="region of interest" description="Disordered" evidence="1">
    <location>
        <begin position="65"/>
        <end position="122"/>
    </location>
</feature>
<evidence type="ECO:0000256" key="1">
    <source>
        <dbReference type="SAM" id="MobiDB-lite"/>
    </source>
</evidence>
<dbReference type="Proteomes" id="UP000708208">
    <property type="component" value="Unassembled WGS sequence"/>
</dbReference>
<reference evidence="2" key="1">
    <citation type="submission" date="2021-06" db="EMBL/GenBank/DDBJ databases">
        <authorList>
            <person name="Hodson N. C."/>
            <person name="Mongue J. A."/>
            <person name="Jaron S. K."/>
        </authorList>
    </citation>
    <scope>NUCLEOTIDE SEQUENCE</scope>
</reference>
<proteinExistence type="predicted"/>
<protein>
    <submittedName>
        <fullName evidence="2">Uncharacterized protein</fullName>
    </submittedName>
</protein>
<dbReference type="AlphaFoldDB" id="A0A8J2KHZ8"/>
<keyword evidence="3" id="KW-1185">Reference proteome</keyword>
<dbReference type="EMBL" id="CAJVCH010317114">
    <property type="protein sequence ID" value="CAG7786396.1"/>
    <property type="molecule type" value="Genomic_DNA"/>
</dbReference>
<comment type="caution">
    <text evidence="2">The sequence shown here is derived from an EMBL/GenBank/DDBJ whole genome shotgun (WGS) entry which is preliminary data.</text>
</comment>
<sequence length="146" mass="16422">MGDVPLAYIVRRSCQVDGVRSAFNSVLFRLNAIVQKKTKSTKTKLPVKVTWYKASTPTEHLRALLAQSETPKGKPESEKTEGRNQREVRKFPTLENFPLKGAPGSRRYFTSEDFPSSPKSSSKCLFPLENSIYFQYPPLISPALSP</sequence>